<name>A0A0C2YNH0_HEBCY</name>
<accession>A0A0C2YNH0</accession>
<feature type="region of interest" description="Disordered" evidence="1">
    <location>
        <begin position="62"/>
        <end position="105"/>
    </location>
</feature>
<dbReference type="AlphaFoldDB" id="A0A0C2YNH0"/>
<evidence type="ECO:0000313" key="2">
    <source>
        <dbReference type="EMBL" id="KIM42562.1"/>
    </source>
</evidence>
<protein>
    <submittedName>
        <fullName evidence="2">Uncharacterized protein</fullName>
    </submittedName>
</protein>
<dbReference type="EMBL" id="KN831777">
    <property type="protein sequence ID" value="KIM42562.1"/>
    <property type="molecule type" value="Genomic_DNA"/>
</dbReference>
<gene>
    <name evidence="2" type="ORF">M413DRAFT_26602</name>
</gene>
<keyword evidence="3" id="KW-1185">Reference proteome</keyword>
<dbReference type="HOGENOM" id="CLU_2015543_0_0_1"/>
<sequence>MSKPGAFLRFRGPQRPFAPLVCRTVPSDDLHAPAACSATPAPLPPLTKPYRSRPTALITTLNATDPASSLPPPIQPSTVLKKVPKNSVCPPPRVPRLPTPEPFINSPTTSDPFWTILYRYDTP</sequence>
<evidence type="ECO:0000256" key="1">
    <source>
        <dbReference type="SAM" id="MobiDB-lite"/>
    </source>
</evidence>
<dbReference type="Proteomes" id="UP000053424">
    <property type="component" value="Unassembled WGS sequence"/>
</dbReference>
<reference evidence="2 3" key="1">
    <citation type="submission" date="2014-04" db="EMBL/GenBank/DDBJ databases">
        <authorList>
            <consortium name="DOE Joint Genome Institute"/>
            <person name="Kuo A."/>
            <person name="Gay G."/>
            <person name="Dore J."/>
            <person name="Kohler A."/>
            <person name="Nagy L.G."/>
            <person name="Floudas D."/>
            <person name="Copeland A."/>
            <person name="Barry K.W."/>
            <person name="Cichocki N."/>
            <person name="Veneault-Fourrey C."/>
            <person name="LaButti K."/>
            <person name="Lindquist E.A."/>
            <person name="Lipzen A."/>
            <person name="Lundell T."/>
            <person name="Morin E."/>
            <person name="Murat C."/>
            <person name="Sun H."/>
            <person name="Tunlid A."/>
            <person name="Henrissat B."/>
            <person name="Grigoriev I.V."/>
            <person name="Hibbett D.S."/>
            <person name="Martin F."/>
            <person name="Nordberg H.P."/>
            <person name="Cantor M.N."/>
            <person name="Hua S.X."/>
        </authorList>
    </citation>
    <scope>NUCLEOTIDE SEQUENCE [LARGE SCALE GENOMIC DNA]</scope>
    <source>
        <strain evidence="3">h7</strain>
    </source>
</reference>
<proteinExistence type="predicted"/>
<reference evidence="3" key="2">
    <citation type="submission" date="2015-01" db="EMBL/GenBank/DDBJ databases">
        <title>Evolutionary Origins and Diversification of the Mycorrhizal Mutualists.</title>
        <authorList>
            <consortium name="DOE Joint Genome Institute"/>
            <consortium name="Mycorrhizal Genomics Consortium"/>
            <person name="Kohler A."/>
            <person name="Kuo A."/>
            <person name="Nagy L.G."/>
            <person name="Floudas D."/>
            <person name="Copeland A."/>
            <person name="Barry K.W."/>
            <person name="Cichocki N."/>
            <person name="Veneault-Fourrey C."/>
            <person name="LaButti K."/>
            <person name="Lindquist E.A."/>
            <person name="Lipzen A."/>
            <person name="Lundell T."/>
            <person name="Morin E."/>
            <person name="Murat C."/>
            <person name="Riley R."/>
            <person name="Ohm R."/>
            <person name="Sun H."/>
            <person name="Tunlid A."/>
            <person name="Henrissat B."/>
            <person name="Grigoriev I.V."/>
            <person name="Hibbett D.S."/>
            <person name="Martin F."/>
        </authorList>
    </citation>
    <scope>NUCLEOTIDE SEQUENCE [LARGE SCALE GENOMIC DNA]</scope>
    <source>
        <strain evidence="3">h7</strain>
    </source>
</reference>
<evidence type="ECO:0000313" key="3">
    <source>
        <dbReference type="Proteomes" id="UP000053424"/>
    </source>
</evidence>
<feature type="compositionally biased region" description="Pro residues" evidence="1">
    <location>
        <begin position="89"/>
        <end position="101"/>
    </location>
</feature>
<organism evidence="2 3">
    <name type="scientific">Hebeloma cylindrosporum</name>
    <dbReference type="NCBI Taxonomy" id="76867"/>
    <lineage>
        <taxon>Eukaryota</taxon>
        <taxon>Fungi</taxon>
        <taxon>Dikarya</taxon>
        <taxon>Basidiomycota</taxon>
        <taxon>Agaricomycotina</taxon>
        <taxon>Agaricomycetes</taxon>
        <taxon>Agaricomycetidae</taxon>
        <taxon>Agaricales</taxon>
        <taxon>Agaricineae</taxon>
        <taxon>Hymenogastraceae</taxon>
        <taxon>Hebeloma</taxon>
    </lineage>
</organism>